<comment type="caution">
    <text evidence="1">The sequence shown here is derived from an EMBL/GenBank/DDBJ whole genome shotgun (WGS) entry which is preliminary data.</text>
</comment>
<name>A0ACB9G9F7_CICIN</name>
<evidence type="ECO:0000313" key="2">
    <source>
        <dbReference type="Proteomes" id="UP001055811"/>
    </source>
</evidence>
<evidence type="ECO:0000313" key="1">
    <source>
        <dbReference type="EMBL" id="KAI3780098.1"/>
    </source>
</evidence>
<organism evidence="1 2">
    <name type="scientific">Cichorium intybus</name>
    <name type="common">Chicory</name>
    <dbReference type="NCBI Taxonomy" id="13427"/>
    <lineage>
        <taxon>Eukaryota</taxon>
        <taxon>Viridiplantae</taxon>
        <taxon>Streptophyta</taxon>
        <taxon>Embryophyta</taxon>
        <taxon>Tracheophyta</taxon>
        <taxon>Spermatophyta</taxon>
        <taxon>Magnoliopsida</taxon>
        <taxon>eudicotyledons</taxon>
        <taxon>Gunneridae</taxon>
        <taxon>Pentapetalae</taxon>
        <taxon>asterids</taxon>
        <taxon>campanulids</taxon>
        <taxon>Asterales</taxon>
        <taxon>Asteraceae</taxon>
        <taxon>Cichorioideae</taxon>
        <taxon>Cichorieae</taxon>
        <taxon>Cichoriinae</taxon>
        <taxon>Cichorium</taxon>
    </lineage>
</organism>
<dbReference type="EMBL" id="CM042010">
    <property type="protein sequence ID" value="KAI3780098.1"/>
    <property type="molecule type" value="Genomic_DNA"/>
</dbReference>
<reference evidence="2" key="1">
    <citation type="journal article" date="2022" name="Mol. Ecol. Resour.">
        <title>The genomes of chicory, endive, great burdock and yacon provide insights into Asteraceae palaeo-polyploidization history and plant inulin production.</title>
        <authorList>
            <person name="Fan W."/>
            <person name="Wang S."/>
            <person name="Wang H."/>
            <person name="Wang A."/>
            <person name="Jiang F."/>
            <person name="Liu H."/>
            <person name="Zhao H."/>
            <person name="Xu D."/>
            <person name="Zhang Y."/>
        </authorList>
    </citation>
    <scope>NUCLEOTIDE SEQUENCE [LARGE SCALE GENOMIC DNA]</scope>
    <source>
        <strain evidence="2">cv. Punajuju</strain>
    </source>
</reference>
<gene>
    <name evidence="1" type="ORF">L2E82_09990</name>
</gene>
<proteinExistence type="predicted"/>
<keyword evidence="2" id="KW-1185">Reference proteome</keyword>
<dbReference type="Proteomes" id="UP001055811">
    <property type="component" value="Linkage Group LG02"/>
</dbReference>
<reference evidence="1 2" key="2">
    <citation type="journal article" date="2022" name="Mol. Ecol. Resour.">
        <title>The genomes of chicory, endive, great burdock and yacon provide insights into Asteraceae paleo-polyploidization history and plant inulin production.</title>
        <authorList>
            <person name="Fan W."/>
            <person name="Wang S."/>
            <person name="Wang H."/>
            <person name="Wang A."/>
            <person name="Jiang F."/>
            <person name="Liu H."/>
            <person name="Zhao H."/>
            <person name="Xu D."/>
            <person name="Zhang Y."/>
        </authorList>
    </citation>
    <scope>NUCLEOTIDE SEQUENCE [LARGE SCALE GENOMIC DNA]</scope>
    <source>
        <strain evidence="2">cv. Punajuju</strain>
        <tissue evidence="1">Leaves</tissue>
    </source>
</reference>
<accession>A0ACB9G9F7</accession>
<sequence length="70" mass="8509">MGLPTWKLKNKKFERENIKANFIFPSSPGKNRKTKSPHTQIDTTYRYRERKCFLERERGWRWGIMMMAEG</sequence>
<protein>
    <submittedName>
        <fullName evidence="1">Uncharacterized protein</fullName>
    </submittedName>
</protein>